<proteinExistence type="predicted"/>
<evidence type="ECO:0000313" key="1">
    <source>
        <dbReference type="EMBL" id="HAS8543103.1"/>
    </source>
</evidence>
<organism evidence="1">
    <name type="scientific">Vibrio vulnificus</name>
    <dbReference type="NCBI Taxonomy" id="672"/>
    <lineage>
        <taxon>Bacteria</taxon>
        <taxon>Pseudomonadati</taxon>
        <taxon>Pseudomonadota</taxon>
        <taxon>Gammaproteobacteria</taxon>
        <taxon>Vibrionales</taxon>
        <taxon>Vibrionaceae</taxon>
        <taxon>Vibrio</taxon>
    </lineage>
</organism>
<accession>A0A8H9N5A6</accession>
<protein>
    <submittedName>
        <fullName evidence="1">Uncharacterized protein</fullName>
    </submittedName>
</protein>
<dbReference type="Proteomes" id="UP000863257">
    <property type="component" value="Unassembled WGS sequence"/>
</dbReference>
<dbReference type="AlphaFoldDB" id="A0A8H9N5A6"/>
<name>A0A8H9N5A6_VIBVL</name>
<reference evidence="1" key="2">
    <citation type="submission" date="2019-01" db="EMBL/GenBank/DDBJ databases">
        <authorList>
            <consortium name="NCBI Pathogen Detection Project"/>
        </authorList>
    </citation>
    <scope>NUCLEOTIDE SEQUENCE</scope>
    <source>
        <strain evidence="1">BCW_3452</strain>
    </source>
</reference>
<comment type="caution">
    <text evidence="1">The sequence shown here is derived from an EMBL/GenBank/DDBJ whole genome shotgun (WGS) entry which is preliminary data.</text>
</comment>
<dbReference type="GeneID" id="95677394"/>
<dbReference type="RefSeq" id="WP_000509889.1">
    <property type="nucleotide sequence ID" value="NZ_CP014049.2"/>
</dbReference>
<sequence>MGHKLPPEQLELYKRIDEILYYKWDPIGVSDSGWARDEYQSYLPQLFSLVMKSQSPQEICKYLTESTQYMGLQLSRDHDLAIAKLILEVKDSLDIE</sequence>
<reference evidence="1" key="1">
    <citation type="journal article" date="2018" name="Genome Biol.">
        <title>SKESA: strategic k-mer extension for scrupulous assemblies.</title>
        <authorList>
            <person name="Souvorov A."/>
            <person name="Agarwala R."/>
            <person name="Lipman D.J."/>
        </authorList>
    </citation>
    <scope>NUCLEOTIDE SEQUENCE</scope>
    <source>
        <strain evidence="1">BCW_3452</strain>
    </source>
</reference>
<dbReference type="EMBL" id="DACRBY010000126">
    <property type="protein sequence ID" value="HAS8543103.1"/>
    <property type="molecule type" value="Genomic_DNA"/>
</dbReference>
<gene>
    <name evidence="1" type="ORF">I7730_25560</name>
</gene>